<name>A0A8H6DWD2_COCSA</name>
<sequence>MFANATAPTSACENDWKEETYLRATLALLVNMPDVATVTLQKSSKDSMFAHRQRKSHLNTHWASFQPSIPVQTYQPEAHFSQKFITKSHFHFLLFSSLPSRLQDT</sequence>
<dbReference type="EMBL" id="WNKQ01000007">
    <property type="protein sequence ID" value="KAF5850304.1"/>
    <property type="molecule type" value="Genomic_DNA"/>
</dbReference>
<comment type="caution">
    <text evidence="1">The sequence shown here is derived from an EMBL/GenBank/DDBJ whole genome shotgun (WGS) entry which is preliminary data.</text>
</comment>
<dbReference type="Proteomes" id="UP000624244">
    <property type="component" value="Unassembled WGS sequence"/>
</dbReference>
<reference evidence="1" key="1">
    <citation type="submission" date="2019-11" db="EMBL/GenBank/DDBJ databases">
        <title>Bipolaris sorokiniana Genome sequencing.</title>
        <authorList>
            <person name="Wang H."/>
        </authorList>
    </citation>
    <scope>NUCLEOTIDE SEQUENCE</scope>
</reference>
<organism evidence="1 2">
    <name type="scientific">Cochliobolus sativus</name>
    <name type="common">Common root rot and spot blotch fungus</name>
    <name type="synonym">Bipolaris sorokiniana</name>
    <dbReference type="NCBI Taxonomy" id="45130"/>
    <lineage>
        <taxon>Eukaryota</taxon>
        <taxon>Fungi</taxon>
        <taxon>Dikarya</taxon>
        <taxon>Ascomycota</taxon>
        <taxon>Pezizomycotina</taxon>
        <taxon>Dothideomycetes</taxon>
        <taxon>Pleosporomycetidae</taxon>
        <taxon>Pleosporales</taxon>
        <taxon>Pleosporineae</taxon>
        <taxon>Pleosporaceae</taxon>
        <taxon>Bipolaris</taxon>
    </lineage>
</organism>
<protein>
    <submittedName>
        <fullName evidence="1">Uncharacterized protein</fullName>
    </submittedName>
</protein>
<accession>A0A8H6DWD2</accession>
<proteinExistence type="predicted"/>
<dbReference type="AlphaFoldDB" id="A0A8H6DWD2"/>
<gene>
    <name evidence="1" type="ORF">GGP41_002522</name>
</gene>
<evidence type="ECO:0000313" key="1">
    <source>
        <dbReference type="EMBL" id="KAF5850304.1"/>
    </source>
</evidence>
<evidence type="ECO:0000313" key="2">
    <source>
        <dbReference type="Proteomes" id="UP000624244"/>
    </source>
</evidence>